<sequence length="113" mass="13036">MNTIMDKKRWPLYTQIIGLLILLISVITGKLFLLAVLSANTLLFVADWVVQYTVNQKVITKKTKLNIWIDVVCVLLVWASAALFFRDIDKMVYVILSIIIVGYGIQYLIKRKF</sequence>
<dbReference type="AlphaFoldDB" id="A0A401FJY7"/>
<dbReference type="Proteomes" id="UP000286974">
    <property type="component" value="Unassembled WGS sequence"/>
</dbReference>
<feature type="transmembrane region" description="Helical" evidence="1">
    <location>
        <begin position="65"/>
        <end position="85"/>
    </location>
</feature>
<dbReference type="EMBL" id="BEXA01000001">
    <property type="protein sequence ID" value="GAY72541.1"/>
    <property type="molecule type" value="Genomic_DNA"/>
</dbReference>
<comment type="caution">
    <text evidence="2">The sequence shown here is derived from an EMBL/GenBank/DDBJ whole genome shotgun (WGS) entry which is preliminary data.</text>
</comment>
<reference evidence="2 3" key="1">
    <citation type="submission" date="2017-11" db="EMBL/GenBank/DDBJ databases">
        <title>Draft Genome Sequence of Lactobacillus curieae NBRC 111893 isolated from Koso, a Japanese sugar-Vegetable Fermented Beverage.</title>
        <authorList>
            <person name="Chiou T.Y."/>
            <person name="Oshima K."/>
            <person name="Suda W."/>
            <person name="Hattori M."/>
            <person name="Takahashi T."/>
        </authorList>
    </citation>
    <scope>NUCLEOTIDE SEQUENCE [LARGE SCALE GENOMIC DNA]</scope>
    <source>
        <strain evidence="2 3">NBRC111893</strain>
    </source>
</reference>
<organism evidence="2 3">
    <name type="scientific">Lentilactobacillus kosonis</name>
    <dbReference type="NCBI Taxonomy" id="2810561"/>
    <lineage>
        <taxon>Bacteria</taxon>
        <taxon>Bacillati</taxon>
        <taxon>Bacillota</taxon>
        <taxon>Bacilli</taxon>
        <taxon>Lactobacillales</taxon>
        <taxon>Lactobacillaceae</taxon>
        <taxon>Lentilactobacillus</taxon>
    </lineage>
</organism>
<keyword evidence="3" id="KW-1185">Reference proteome</keyword>
<protein>
    <submittedName>
        <fullName evidence="2">Uncharacterized protein</fullName>
    </submittedName>
</protein>
<keyword evidence="1" id="KW-1133">Transmembrane helix</keyword>
<feature type="transmembrane region" description="Helical" evidence="1">
    <location>
        <begin position="91"/>
        <end position="109"/>
    </location>
</feature>
<gene>
    <name evidence="2" type="ORF">NBRC111893_687</name>
</gene>
<name>A0A401FJY7_9LACO</name>
<proteinExistence type="predicted"/>
<keyword evidence="1" id="KW-0812">Transmembrane</keyword>
<feature type="transmembrane region" description="Helical" evidence="1">
    <location>
        <begin position="12"/>
        <end position="28"/>
    </location>
</feature>
<keyword evidence="1" id="KW-0472">Membrane</keyword>
<evidence type="ECO:0000313" key="3">
    <source>
        <dbReference type="Proteomes" id="UP000286974"/>
    </source>
</evidence>
<evidence type="ECO:0000313" key="2">
    <source>
        <dbReference type="EMBL" id="GAY72541.1"/>
    </source>
</evidence>
<dbReference type="RefSeq" id="WP_125007887.1">
    <property type="nucleotide sequence ID" value="NZ_BEXA01000001.1"/>
</dbReference>
<accession>A0A401FJY7</accession>
<evidence type="ECO:0000256" key="1">
    <source>
        <dbReference type="SAM" id="Phobius"/>
    </source>
</evidence>